<dbReference type="KEGG" id="pbap:Pla133_24560"/>
<name>A0A518BK71_9BACT</name>
<protein>
    <submittedName>
        <fullName evidence="2">Uncharacterized protein</fullName>
    </submittedName>
</protein>
<organism evidence="2 3">
    <name type="scientific">Engelhardtia mirabilis</name>
    <dbReference type="NCBI Taxonomy" id="2528011"/>
    <lineage>
        <taxon>Bacteria</taxon>
        <taxon>Pseudomonadati</taxon>
        <taxon>Planctomycetota</taxon>
        <taxon>Planctomycetia</taxon>
        <taxon>Planctomycetia incertae sedis</taxon>
        <taxon>Engelhardtia</taxon>
    </lineage>
</organism>
<reference evidence="2 3" key="1">
    <citation type="submission" date="2019-02" db="EMBL/GenBank/DDBJ databases">
        <title>Deep-cultivation of Planctomycetes and their phenomic and genomic characterization uncovers novel biology.</title>
        <authorList>
            <person name="Wiegand S."/>
            <person name="Jogler M."/>
            <person name="Boedeker C."/>
            <person name="Pinto D."/>
            <person name="Vollmers J."/>
            <person name="Rivas-Marin E."/>
            <person name="Kohn T."/>
            <person name="Peeters S.H."/>
            <person name="Heuer A."/>
            <person name="Rast P."/>
            <person name="Oberbeckmann S."/>
            <person name="Bunk B."/>
            <person name="Jeske O."/>
            <person name="Meyerdierks A."/>
            <person name="Storesund J.E."/>
            <person name="Kallscheuer N."/>
            <person name="Luecker S."/>
            <person name="Lage O.M."/>
            <person name="Pohl T."/>
            <person name="Merkel B.J."/>
            <person name="Hornburger P."/>
            <person name="Mueller R.-W."/>
            <person name="Bruemmer F."/>
            <person name="Labrenz M."/>
            <person name="Spormann A.M."/>
            <person name="Op den Camp H."/>
            <person name="Overmann J."/>
            <person name="Amann R."/>
            <person name="Jetten M.S.M."/>
            <person name="Mascher T."/>
            <person name="Medema M.H."/>
            <person name="Devos D.P."/>
            <person name="Kaster A.-K."/>
            <person name="Ovreas L."/>
            <person name="Rohde M."/>
            <person name="Galperin M.Y."/>
            <person name="Jogler C."/>
        </authorList>
    </citation>
    <scope>NUCLEOTIDE SEQUENCE [LARGE SCALE GENOMIC DNA]</scope>
    <source>
        <strain evidence="2 3">Pla133</strain>
    </source>
</reference>
<proteinExistence type="predicted"/>
<evidence type="ECO:0000313" key="2">
    <source>
        <dbReference type="EMBL" id="QDU67374.1"/>
    </source>
</evidence>
<dbReference type="AlphaFoldDB" id="A0A518BK71"/>
<evidence type="ECO:0000313" key="3">
    <source>
        <dbReference type="Proteomes" id="UP000316921"/>
    </source>
</evidence>
<evidence type="ECO:0000256" key="1">
    <source>
        <dbReference type="SAM" id="MobiDB-lite"/>
    </source>
</evidence>
<dbReference type="Proteomes" id="UP000316921">
    <property type="component" value="Chromosome"/>
</dbReference>
<dbReference type="EMBL" id="CP036287">
    <property type="protein sequence ID" value="QDU67374.1"/>
    <property type="molecule type" value="Genomic_DNA"/>
</dbReference>
<keyword evidence="3" id="KW-1185">Reference proteome</keyword>
<feature type="compositionally biased region" description="Acidic residues" evidence="1">
    <location>
        <begin position="393"/>
        <end position="403"/>
    </location>
</feature>
<feature type="region of interest" description="Disordered" evidence="1">
    <location>
        <begin position="372"/>
        <end position="403"/>
    </location>
</feature>
<sequence>MNLPALILAVAPSLFLAGEPVQEGAQQRPRTNSAKAAYADPAARKRAMDDLELLGRRHGCRAWVADDREVSIDVWSSLPGLRYDLLETTYVNLDPTGASGDDGWMVHNYVPRLVHVQPESSGYMLSEYVTDSDMGENYASVYQRMVSDGEVSWAESPGGAVRESAAEQRARGLIGRELLLTMFPLGLDVQNRRLTYLRDEDTGASVYMIKLTRPINIFEMESAKEFALYLDSEDGFPVQMQFRTIESIGFDYTVAMDFVDWRHVPLTDSIRADLRRRLVEAWRDQGVKDWVARQPDPELADPPAALLEAEPDPETIQVPKELILPYRRFMGGIDAPQLTELWMEDPIIEPLPQGALERPWLSNRLFGHPVRADFWDPPAEPAESGADGRADGDAEGAGDGQDG</sequence>
<dbReference type="RefSeq" id="WP_145065467.1">
    <property type="nucleotide sequence ID" value="NZ_CP036287.1"/>
</dbReference>
<gene>
    <name evidence="2" type="ORF">Pla133_24560</name>
</gene>
<accession>A0A518BK71</accession>